<evidence type="ECO:0000313" key="2">
    <source>
        <dbReference type="EMBL" id="OAX39785.1"/>
    </source>
</evidence>
<dbReference type="AlphaFoldDB" id="A0A1B7N4K7"/>
<dbReference type="STRING" id="1314800.A0A1B7N4K7"/>
<sequence>MVCPVVENLGKLAQPGSRIWWCPTSWSNFLPLHAAGGYRKGGRNLWHLYVSSYTPSLTALIRGRDRSQSAPFAAMSQNLPAGAKFALEFVEPELELVRSLLPPASTVSFTEVTSVGSTKAVALCTLRDNRWLHFVMGHRTSLNTSSQPFSCATNHLHSSISWHKRIYLNLHFFPPVRPRSGTSRLLTK</sequence>
<reference evidence="2 3" key="1">
    <citation type="submission" date="2016-06" db="EMBL/GenBank/DDBJ databases">
        <title>Comparative genomics of the ectomycorrhizal sister species Rhizopogon vinicolor and Rhizopogon vesiculosus (Basidiomycota: Boletales) reveals a divergence of the mating type B locus.</title>
        <authorList>
            <consortium name="DOE Joint Genome Institute"/>
            <person name="Mujic A.B."/>
            <person name="Kuo A."/>
            <person name="Tritt A."/>
            <person name="Lipzen A."/>
            <person name="Chen C."/>
            <person name="Johnson J."/>
            <person name="Sharma A."/>
            <person name="Barry K."/>
            <person name="Grigoriev I.V."/>
            <person name="Spatafora J.W."/>
        </authorList>
    </citation>
    <scope>NUCLEOTIDE SEQUENCE [LARGE SCALE GENOMIC DNA]</scope>
    <source>
        <strain evidence="2 3">AM-OR11-026</strain>
    </source>
</reference>
<feature type="domain" description="CHAT" evidence="1">
    <location>
        <begin position="13"/>
        <end position="142"/>
    </location>
</feature>
<evidence type="ECO:0000259" key="1">
    <source>
        <dbReference type="Pfam" id="PF12770"/>
    </source>
</evidence>
<organism evidence="2 3">
    <name type="scientific">Rhizopogon vinicolor AM-OR11-026</name>
    <dbReference type="NCBI Taxonomy" id="1314800"/>
    <lineage>
        <taxon>Eukaryota</taxon>
        <taxon>Fungi</taxon>
        <taxon>Dikarya</taxon>
        <taxon>Basidiomycota</taxon>
        <taxon>Agaricomycotina</taxon>
        <taxon>Agaricomycetes</taxon>
        <taxon>Agaricomycetidae</taxon>
        <taxon>Boletales</taxon>
        <taxon>Suillineae</taxon>
        <taxon>Rhizopogonaceae</taxon>
        <taxon>Rhizopogon</taxon>
    </lineage>
</organism>
<dbReference type="OrthoDB" id="2647308at2759"/>
<accession>A0A1B7N4K7</accession>
<protein>
    <recommendedName>
        <fullName evidence="1">CHAT domain-containing protein</fullName>
    </recommendedName>
</protein>
<proteinExistence type="predicted"/>
<dbReference type="Pfam" id="PF12770">
    <property type="entry name" value="CHAT"/>
    <property type="match status" value="1"/>
</dbReference>
<gene>
    <name evidence="2" type="ORF">K503DRAFT_55834</name>
</gene>
<dbReference type="InParanoid" id="A0A1B7N4K7"/>
<keyword evidence="3" id="KW-1185">Reference proteome</keyword>
<name>A0A1B7N4K7_9AGAM</name>
<dbReference type="EMBL" id="KV448236">
    <property type="protein sequence ID" value="OAX39785.1"/>
    <property type="molecule type" value="Genomic_DNA"/>
</dbReference>
<dbReference type="Proteomes" id="UP000092154">
    <property type="component" value="Unassembled WGS sequence"/>
</dbReference>
<evidence type="ECO:0000313" key="3">
    <source>
        <dbReference type="Proteomes" id="UP000092154"/>
    </source>
</evidence>
<dbReference type="InterPro" id="IPR024983">
    <property type="entry name" value="CHAT_dom"/>
</dbReference>